<dbReference type="OrthoDB" id="2013972at2759"/>
<organism evidence="1 2">
    <name type="scientific">Talaromyces stipitatus (strain ATCC 10500 / CBS 375.48 / QM 6759 / NRRL 1006)</name>
    <name type="common">Penicillium stipitatum</name>
    <dbReference type="NCBI Taxonomy" id="441959"/>
    <lineage>
        <taxon>Eukaryota</taxon>
        <taxon>Fungi</taxon>
        <taxon>Dikarya</taxon>
        <taxon>Ascomycota</taxon>
        <taxon>Pezizomycotina</taxon>
        <taxon>Eurotiomycetes</taxon>
        <taxon>Eurotiomycetidae</taxon>
        <taxon>Eurotiales</taxon>
        <taxon>Trichocomaceae</taxon>
        <taxon>Talaromyces</taxon>
        <taxon>Talaromyces sect. Talaromyces</taxon>
    </lineage>
</organism>
<protein>
    <recommendedName>
        <fullName evidence="3">S-adenosyl-L-methionine-dependent methyltransferase</fullName>
    </recommendedName>
</protein>
<dbReference type="Gene3D" id="3.40.50.150">
    <property type="entry name" value="Vaccinia Virus protein VP39"/>
    <property type="match status" value="1"/>
</dbReference>
<name>B8M326_TALSN</name>
<accession>B8M326</accession>
<dbReference type="InterPro" id="IPR029063">
    <property type="entry name" value="SAM-dependent_MTases_sf"/>
</dbReference>
<dbReference type="GO" id="GO:0008168">
    <property type="term" value="F:methyltransferase activity"/>
    <property type="evidence" value="ECO:0007669"/>
    <property type="project" value="TreeGrafter"/>
</dbReference>
<dbReference type="InParanoid" id="B8M326"/>
<dbReference type="RefSeq" id="XP_002478965.1">
    <property type="nucleotide sequence ID" value="XM_002478920.1"/>
</dbReference>
<dbReference type="Pfam" id="PF13489">
    <property type="entry name" value="Methyltransf_23"/>
    <property type="match status" value="1"/>
</dbReference>
<dbReference type="Proteomes" id="UP000001745">
    <property type="component" value="Unassembled WGS sequence"/>
</dbReference>
<dbReference type="CDD" id="cd02440">
    <property type="entry name" value="AdoMet_MTases"/>
    <property type="match status" value="1"/>
</dbReference>
<dbReference type="VEuPathDB" id="FungiDB:TSTA_092450"/>
<dbReference type="STRING" id="441959.B8M326"/>
<gene>
    <name evidence="1" type="ORF">TSTA_092450</name>
</gene>
<evidence type="ECO:0000313" key="2">
    <source>
        <dbReference type="Proteomes" id="UP000001745"/>
    </source>
</evidence>
<reference evidence="2" key="1">
    <citation type="journal article" date="2015" name="Genome Announc.">
        <title>Genome sequence of the AIDS-associated pathogen Penicillium marneffei (ATCC18224) and its near taxonomic relative Talaromyces stipitatus (ATCC10500).</title>
        <authorList>
            <person name="Nierman W.C."/>
            <person name="Fedorova-Abrams N.D."/>
            <person name="Andrianopoulos A."/>
        </authorList>
    </citation>
    <scope>NUCLEOTIDE SEQUENCE [LARGE SCALE GENOMIC DNA]</scope>
    <source>
        <strain evidence="2">ATCC 10500 / CBS 375.48 / QM 6759 / NRRL 1006</strain>
    </source>
</reference>
<keyword evidence="2" id="KW-1185">Reference proteome</keyword>
<evidence type="ECO:0000313" key="1">
    <source>
        <dbReference type="EMBL" id="EED22002.1"/>
    </source>
</evidence>
<proteinExistence type="predicted"/>
<dbReference type="AlphaFoldDB" id="B8M326"/>
<dbReference type="EMBL" id="EQ962653">
    <property type="protein sequence ID" value="EED22002.1"/>
    <property type="molecule type" value="Genomic_DNA"/>
</dbReference>
<dbReference type="PhylomeDB" id="B8M326"/>
<dbReference type="GeneID" id="8099426"/>
<dbReference type="PANTHER" id="PTHR43591">
    <property type="entry name" value="METHYLTRANSFERASE"/>
    <property type="match status" value="1"/>
</dbReference>
<sequence>MSLDLDSVDYSFQDGQLYVQKDDDLDSISSPYDEEEVERLELMHLIFTTTSDGYLHLAPINPYPQRILDIGCGTGTWCIEMADSYQSAEVIGVELSPSQPILVPPNLSFEIDGFEQEWTYSRSFDLIHARLLAGRILDWHRLMRRCFE</sequence>
<dbReference type="eggNOG" id="ENOG502QWIX">
    <property type="taxonomic scope" value="Eukaryota"/>
</dbReference>
<dbReference type="PANTHER" id="PTHR43591:SF24">
    <property type="entry name" value="2-METHOXY-6-POLYPRENYL-1,4-BENZOQUINOL METHYLASE, MITOCHONDRIAL"/>
    <property type="match status" value="1"/>
</dbReference>
<dbReference type="HOGENOM" id="CLU_010595_11_3_1"/>
<dbReference type="OMA" id="GTWCIEM"/>
<dbReference type="SUPFAM" id="SSF53335">
    <property type="entry name" value="S-adenosyl-L-methionine-dependent methyltransferases"/>
    <property type="match status" value="1"/>
</dbReference>
<evidence type="ECO:0008006" key="3">
    <source>
        <dbReference type="Google" id="ProtNLM"/>
    </source>
</evidence>